<dbReference type="SFLD" id="SFLDS00003">
    <property type="entry name" value="Haloacid_Dehalogenase"/>
    <property type="match status" value="1"/>
</dbReference>
<organism evidence="6 7">
    <name type="scientific">Faecalibacterium prausnitzii</name>
    <dbReference type="NCBI Taxonomy" id="853"/>
    <lineage>
        <taxon>Bacteria</taxon>
        <taxon>Bacillati</taxon>
        <taxon>Bacillota</taxon>
        <taxon>Clostridia</taxon>
        <taxon>Eubacteriales</taxon>
        <taxon>Oscillospiraceae</taxon>
        <taxon>Faecalibacterium</taxon>
    </lineage>
</organism>
<dbReference type="InterPro" id="IPR023214">
    <property type="entry name" value="HAD_sf"/>
</dbReference>
<dbReference type="InterPro" id="IPR006439">
    <property type="entry name" value="HAD-SF_hydro_IA"/>
</dbReference>
<dbReference type="GO" id="GO:0046872">
    <property type="term" value="F:metal ion binding"/>
    <property type="evidence" value="ECO:0007669"/>
    <property type="project" value="UniProtKB-KW"/>
</dbReference>
<keyword evidence="5" id="KW-0119">Carbohydrate metabolism</keyword>
<dbReference type="Gene3D" id="1.10.150.240">
    <property type="entry name" value="Putative phosphatase, domain 2"/>
    <property type="match status" value="1"/>
</dbReference>
<dbReference type="SFLD" id="SFLDG01135">
    <property type="entry name" value="C1.5.6:_HAD__Beta-PGM__Phospha"/>
    <property type="match status" value="1"/>
</dbReference>
<comment type="cofactor">
    <cofactor evidence="1">
        <name>Mg(2+)</name>
        <dbReference type="ChEBI" id="CHEBI:18420"/>
    </cofactor>
</comment>
<dbReference type="GO" id="GO:0003824">
    <property type="term" value="F:catalytic activity"/>
    <property type="evidence" value="ECO:0007669"/>
    <property type="project" value="UniProtKB-ARBA"/>
</dbReference>
<evidence type="ECO:0000256" key="2">
    <source>
        <dbReference type="ARBA" id="ARBA00006171"/>
    </source>
</evidence>
<dbReference type="RefSeq" id="WP_112115745.1">
    <property type="nucleotide sequence ID" value="NZ_PRKZ01000005.1"/>
</dbReference>
<comment type="similarity">
    <text evidence="2">Belongs to the HAD-like hydrolase superfamily. CbbY/CbbZ/Gph/YieH family.</text>
</comment>
<evidence type="ECO:0000313" key="7">
    <source>
        <dbReference type="Proteomes" id="UP000251634"/>
    </source>
</evidence>
<evidence type="ECO:0000313" key="6">
    <source>
        <dbReference type="EMBL" id="RAW49570.1"/>
    </source>
</evidence>
<accession>A0A329TLC0</accession>
<dbReference type="PANTHER" id="PTHR46193">
    <property type="entry name" value="6-PHOSPHOGLUCONATE PHOSPHATASE"/>
    <property type="match status" value="1"/>
</dbReference>
<gene>
    <name evidence="6" type="ORF">C4N25_08685</name>
</gene>
<dbReference type="Proteomes" id="UP000251634">
    <property type="component" value="Unassembled WGS sequence"/>
</dbReference>
<dbReference type="AlphaFoldDB" id="A0A329TLC0"/>
<proteinExistence type="inferred from homology"/>
<evidence type="ECO:0000256" key="1">
    <source>
        <dbReference type="ARBA" id="ARBA00001946"/>
    </source>
</evidence>
<dbReference type="EMBL" id="PRKZ01000005">
    <property type="protein sequence ID" value="RAW49570.1"/>
    <property type="molecule type" value="Genomic_DNA"/>
</dbReference>
<dbReference type="Gene3D" id="3.40.50.1000">
    <property type="entry name" value="HAD superfamily/HAD-like"/>
    <property type="match status" value="1"/>
</dbReference>
<sequence>MPSHIRAVIFDMDGVLIDSEPVYLGMQARNLQTKYPWVTLESMYPTVGMSSQEYPRFMARLCRVPFSPEFEKELMQADENEPIHFPDILRPEARPMLKQLRAMGLQLALASSSPMSNIRQVLGECGLMEFFPVIVSGEQFEASKPDPEIYLHTMARLGRRPEECLIVEDSTYGVQAGAAAGGLVAALRDERFPFDQSAARFHIGNLSEIPALAASIQ</sequence>
<dbReference type="PRINTS" id="PR00413">
    <property type="entry name" value="HADHALOGNASE"/>
</dbReference>
<evidence type="ECO:0000256" key="3">
    <source>
        <dbReference type="ARBA" id="ARBA00022723"/>
    </source>
</evidence>
<comment type="caution">
    <text evidence="6">The sequence shown here is derived from an EMBL/GenBank/DDBJ whole genome shotgun (WGS) entry which is preliminary data.</text>
</comment>
<name>A0A329TLC0_9FIRM</name>
<dbReference type="InterPro" id="IPR051600">
    <property type="entry name" value="Beta-PGM-like"/>
</dbReference>
<dbReference type="SFLD" id="SFLDG01129">
    <property type="entry name" value="C1.5:_HAD__Beta-PGM__Phosphata"/>
    <property type="match status" value="1"/>
</dbReference>
<dbReference type="NCBIfam" id="TIGR01509">
    <property type="entry name" value="HAD-SF-IA-v3"/>
    <property type="match status" value="1"/>
</dbReference>
<reference evidence="6 7" key="1">
    <citation type="submission" date="2018-02" db="EMBL/GenBank/DDBJ databases">
        <title>Complete genome sequencing of Faecalibacterium prausnitzii strains isolated from the human gut.</title>
        <authorList>
            <person name="Fitzgerald B.C."/>
            <person name="Shkoporov A.N."/>
            <person name="Ross P.R."/>
            <person name="Hill C."/>
        </authorList>
    </citation>
    <scope>NUCLEOTIDE SEQUENCE [LARGE SCALE GENOMIC DNA]</scope>
    <source>
        <strain evidence="6 7">APC942/8-14-2</strain>
    </source>
</reference>
<keyword evidence="3" id="KW-0479">Metal-binding</keyword>
<keyword evidence="4" id="KW-0460">Magnesium</keyword>
<dbReference type="Pfam" id="PF00702">
    <property type="entry name" value="Hydrolase"/>
    <property type="match status" value="1"/>
</dbReference>
<evidence type="ECO:0000256" key="4">
    <source>
        <dbReference type="ARBA" id="ARBA00022842"/>
    </source>
</evidence>
<protein>
    <submittedName>
        <fullName evidence="6">HAD family phosphatase</fullName>
    </submittedName>
</protein>
<dbReference type="SUPFAM" id="SSF56784">
    <property type="entry name" value="HAD-like"/>
    <property type="match status" value="1"/>
</dbReference>
<evidence type="ECO:0000256" key="5">
    <source>
        <dbReference type="ARBA" id="ARBA00023277"/>
    </source>
</evidence>
<dbReference type="InterPro" id="IPR023198">
    <property type="entry name" value="PGP-like_dom2"/>
</dbReference>
<dbReference type="InterPro" id="IPR036412">
    <property type="entry name" value="HAD-like_sf"/>
</dbReference>
<dbReference type="PANTHER" id="PTHR46193:SF18">
    <property type="entry name" value="HEXITOL PHOSPHATASE B"/>
    <property type="match status" value="1"/>
</dbReference>